<feature type="transmembrane region" description="Helical" evidence="1">
    <location>
        <begin position="216"/>
        <end position="237"/>
    </location>
</feature>
<comment type="caution">
    <text evidence="3">The sequence shown here is derived from an EMBL/GenBank/DDBJ whole genome shotgun (WGS) entry which is preliminary data.</text>
</comment>
<feature type="transmembrane region" description="Helical" evidence="1">
    <location>
        <begin position="257"/>
        <end position="282"/>
    </location>
</feature>
<dbReference type="RefSeq" id="WP_155100086.1">
    <property type="nucleotide sequence ID" value="NZ_WMKA01000058.1"/>
</dbReference>
<reference evidence="3 4" key="1">
    <citation type="submission" date="2019-11" db="EMBL/GenBank/DDBJ databases">
        <title>Cellulosimicrobium composti sp. nov. isolated from a compost.</title>
        <authorList>
            <person name="Yang Y."/>
        </authorList>
    </citation>
    <scope>NUCLEOTIDE SEQUENCE [LARGE SCALE GENOMIC DNA]</scope>
    <source>
        <strain evidence="3 4">BIT-GX5</strain>
    </source>
</reference>
<evidence type="ECO:0000313" key="4">
    <source>
        <dbReference type="Proteomes" id="UP000440668"/>
    </source>
</evidence>
<dbReference type="Pfam" id="PF04892">
    <property type="entry name" value="VanZ"/>
    <property type="match status" value="1"/>
</dbReference>
<proteinExistence type="predicted"/>
<evidence type="ECO:0000313" key="3">
    <source>
        <dbReference type="EMBL" id="MTG90676.1"/>
    </source>
</evidence>
<accession>A0A6N7ZML9</accession>
<feature type="transmembrane region" description="Helical" evidence="1">
    <location>
        <begin position="6"/>
        <end position="30"/>
    </location>
</feature>
<evidence type="ECO:0000256" key="1">
    <source>
        <dbReference type="SAM" id="Phobius"/>
    </source>
</evidence>
<keyword evidence="1" id="KW-0472">Membrane</keyword>
<dbReference type="PANTHER" id="PTHR36834">
    <property type="entry name" value="MEMBRANE PROTEIN-RELATED"/>
    <property type="match status" value="1"/>
</dbReference>
<feature type="transmembrane region" description="Helical" evidence="1">
    <location>
        <begin position="103"/>
        <end position="123"/>
    </location>
</feature>
<feature type="transmembrane region" description="Helical" evidence="1">
    <location>
        <begin position="173"/>
        <end position="195"/>
    </location>
</feature>
<sequence>MTDRWTWPAYVGVVGGALLFAAFLLPALAWQYRRYGRLSGRRLLGAAAVAVYGVALVAYTLLPLPGGDLAAWCAQHGVPRPELVPGHSLDDVRRETAGLGVGATLRSVVVLQVVFNVVLFVPWGMLVRRYLGRGLAVATLSGLLASLLVETTQYTGIFGLVPCSYRVADVDDVLANTLGALLGALLAPLLLRWMPRAGELAAGRGQARPVTVWRRWLGMVLDALLLTALGVVLQVGYRTLLSALGRPLPDGTDTTQWLVGTVVPFVAVFVVPTLLGDGASWGQRTVWLAPRWSDRRGTVGRRVARAASGGALWGALGVLAGVPVAGGALAVASDVAAPLAVLVAVVSVVAVPCTRGRRGLSGVVSGAEVRDVREGALSRG</sequence>
<dbReference type="PANTHER" id="PTHR36834:SF1">
    <property type="entry name" value="INTEGRAL MEMBRANE PROTEIN"/>
    <property type="match status" value="1"/>
</dbReference>
<evidence type="ECO:0000259" key="2">
    <source>
        <dbReference type="Pfam" id="PF04892"/>
    </source>
</evidence>
<feature type="transmembrane region" description="Helical" evidence="1">
    <location>
        <begin position="303"/>
        <end position="322"/>
    </location>
</feature>
<dbReference type="Proteomes" id="UP000440668">
    <property type="component" value="Unassembled WGS sequence"/>
</dbReference>
<gene>
    <name evidence="3" type="ORF">GJV82_17305</name>
</gene>
<feature type="domain" description="VanZ-like" evidence="2">
    <location>
        <begin position="50"/>
        <end position="190"/>
    </location>
</feature>
<protein>
    <submittedName>
        <fullName evidence="3">VanZ family protein</fullName>
    </submittedName>
</protein>
<keyword evidence="1" id="KW-1133">Transmembrane helix</keyword>
<name>A0A6N7ZML9_9MICO</name>
<dbReference type="AlphaFoldDB" id="A0A6N7ZML9"/>
<organism evidence="3 4">
    <name type="scientific">Cellulosimicrobium composti</name>
    <dbReference type="NCBI Taxonomy" id="2672572"/>
    <lineage>
        <taxon>Bacteria</taxon>
        <taxon>Bacillati</taxon>
        <taxon>Actinomycetota</taxon>
        <taxon>Actinomycetes</taxon>
        <taxon>Micrococcales</taxon>
        <taxon>Promicromonosporaceae</taxon>
        <taxon>Cellulosimicrobium</taxon>
    </lineage>
</organism>
<feature type="transmembrane region" description="Helical" evidence="1">
    <location>
        <begin position="135"/>
        <end position="161"/>
    </location>
</feature>
<keyword evidence="1" id="KW-0812">Transmembrane</keyword>
<dbReference type="EMBL" id="WMKA01000058">
    <property type="protein sequence ID" value="MTG90676.1"/>
    <property type="molecule type" value="Genomic_DNA"/>
</dbReference>
<dbReference type="InterPro" id="IPR006976">
    <property type="entry name" value="VanZ-like"/>
</dbReference>
<dbReference type="InterPro" id="IPR053150">
    <property type="entry name" value="Teicoplanin_resist-assoc"/>
</dbReference>
<feature type="transmembrane region" description="Helical" evidence="1">
    <location>
        <begin position="42"/>
        <end position="62"/>
    </location>
</feature>
<feature type="transmembrane region" description="Helical" evidence="1">
    <location>
        <begin position="328"/>
        <end position="351"/>
    </location>
</feature>